<evidence type="ECO:0000313" key="1">
    <source>
        <dbReference type="EMBL" id="QHS96848.1"/>
    </source>
</evidence>
<dbReference type="AlphaFoldDB" id="A0A6C0BZP7"/>
<name>A0A6C0BZP7_9ZZZZ</name>
<proteinExistence type="predicted"/>
<reference evidence="1" key="1">
    <citation type="journal article" date="2020" name="Nature">
        <title>Giant virus diversity and host interactions through global metagenomics.</title>
        <authorList>
            <person name="Schulz F."/>
            <person name="Roux S."/>
            <person name="Paez-Espino D."/>
            <person name="Jungbluth S."/>
            <person name="Walsh D.A."/>
            <person name="Denef V.J."/>
            <person name="McMahon K.D."/>
            <person name="Konstantinidis K.T."/>
            <person name="Eloe-Fadrosh E.A."/>
            <person name="Kyrpides N.C."/>
            <person name="Woyke T."/>
        </authorList>
    </citation>
    <scope>NUCLEOTIDE SEQUENCE</scope>
    <source>
        <strain evidence="1">GVMAG-M-3300020166-5</strain>
    </source>
</reference>
<organism evidence="1">
    <name type="scientific">viral metagenome</name>
    <dbReference type="NCBI Taxonomy" id="1070528"/>
    <lineage>
        <taxon>unclassified sequences</taxon>
        <taxon>metagenomes</taxon>
        <taxon>organismal metagenomes</taxon>
    </lineage>
</organism>
<protein>
    <submittedName>
        <fullName evidence="1">Uncharacterized protein</fullName>
    </submittedName>
</protein>
<sequence length="165" mass="19041">MSIIEIKQNHQDILFSEDPIIIDEDGCEMLTKDQLYNNILTKYNVNSLKTDIIKWKIGKARHTYVNEPGWTYIGEIQPDNNFILYLLENMPENISAASRCCWKSADTVGLDKEAKDIFNIESLGRKDGENFWIDKRVLGKNWKALFDSITDTDNPITMDIPEPPN</sequence>
<accession>A0A6C0BZP7</accession>
<dbReference type="EMBL" id="MN739280">
    <property type="protein sequence ID" value="QHS96848.1"/>
    <property type="molecule type" value="Genomic_DNA"/>
</dbReference>